<keyword evidence="6" id="KW-0472">Membrane</keyword>
<dbReference type="AlphaFoldDB" id="A0A2S5BJ42"/>
<keyword evidence="4" id="KW-0934">Plastid</keyword>
<comment type="subcellular location">
    <subcellularLocation>
        <location evidence="1">Plastid</location>
        <location evidence="1">Amyloplast</location>
    </subcellularLocation>
</comment>
<feature type="region of interest" description="Disordered" evidence="5">
    <location>
        <begin position="1"/>
        <end position="37"/>
    </location>
</feature>
<keyword evidence="2" id="KW-0328">Glycosyltransferase</keyword>
<proteinExistence type="predicted"/>
<dbReference type="InterPro" id="IPR013534">
    <property type="entry name" value="Starch_synth_cat_dom"/>
</dbReference>
<evidence type="ECO:0000256" key="2">
    <source>
        <dbReference type="ARBA" id="ARBA00022676"/>
    </source>
</evidence>
<gene>
    <name evidence="8" type="ORF">BMF94_0040</name>
</gene>
<evidence type="ECO:0000256" key="5">
    <source>
        <dbReference type="SAM" id="MobiDB-lite"/>
    </source>
</evidence>
<accession>A0A2S5BJ42</accession>
<dbReference type="PANTHER" id="PTHR45825">
    <property type="entry name" value="GRANULE-BOUND STARCH SYNTHASE 1, CHLOROPLASTIC/AMYLOPLASTIC"/>
    <property type="match status" value="1"/>
</dbReference>
<dbReference type="GO" id="GO:0016757">
    <property type="term" value="F:glycosyltransferase activity"/>
    <property type="evidence" value="ECO:0007669"/>
    <property type="project" value="UniProtKB-KW"/>
</dbReference>
<protein>
    <recommendedName>
        <fullName evidence="7">Starch synthase catalytic domain-containing protein</fullName>
    </recommendedName>
</protein>
<dbReference type="PANTHER" id="PTHR45825:SF11">
    <property type="entry name" value="ALPHA AMYLASE DOMAIN-CONTAINING PROTEIN"/>
    <property type="match status" value="1"/>
</dbReference>
<dbReference type="Pfam" id="PF13692">
    <property type="entry name" value="Glyco_trans_1_4"/>
    <property type="match status" value="1"/>
</dbReference>
<dbReference type="Proteomes" id="UP000237144">
    <property type="component" value="Unassembled WGS sequence"/>
</dbReference>
<keyword evidence="9" id="KW-1185">Reference proteome</keyword>
<keyword evidence="6" id="KW-1133">Transmembrane helix</keyword>
<dbReference type="SUPFAM" id="SSF53756">
    <property type="entry name" value="UDP-Glycosyltransferase/glycogen phosphorylase"/>
    <property type="match status" value="1"/>
</dbReference>
<dbReference type="OrthoDB" id="512920at2759"/>
<sequence>MISRRNAGDRKDSLRRRHAGEAGNESHRLSEVLTPVQRPESKRTARLQTLARLARRRWRLVVLVLALAAMLGHVLLLALQRPPLVIPKRLVPAQEYQHLDLSTPLNLPEATRILHVTKEFGPATMGGLGVMLTALASAQAKSSRLSIAVALPHYSYLSAQLSHSDVRPFVNLTILVTTRPWYRWTLRTRYYRCPVSLLRWSPGVESTIALNETDDAIDVYLIGPSDERPFSAAFLAKDQGDIYSAYKPLKQEWKDLYFARAVAALVRQLDEGPTATLDAVDRVVDVVHLHGATNAMVAHFMRADDARAAQRSAVVYSLHDSLDEVEYSNLVKNVEPFLPASAATGLARLRPYTYRRATQLFTSALGIDLSDVTTFVSRSIAADIVGRQFRFHLEDLVMPSIAAKATDGDFIGVTNALDLSDPNKNPFTSPILLQAGLAFPALPEGVANVTTSLASGQVPLPLIAAKRRARQKLLERLPRLFTAEDRDRPWFLFIGRYQYNKGCQFFATLLEVLAQSPTSGRLILLGARNNYPFDELLRLSRLYATHLTLIDDRTPATSHIQRDYGPILRMASDVAFVPSLSEAFGLVAAEALLFGMPVLSTGVGGLREFLALMQPTASGGLPASGNSYLFDLFPEQDTPATQGAERDYSQSAEDVRPSDELLAPARVALRMQAQQAVRDWQVARDQTSPEERESFARRLVQQALSLQWDRPGGPVEEYSRV</sequence>
<evidence type="ECO:0000313" key="8">
    <source>
        <dbReference type="EMBL" id="POY76791.1"/>
    </source>
</evidence>
<reference evidence="8 9" key="1">
    <citation type="journal article" date="2018" name="Front. Microbiol.">
        <title>Prospects for Fungal Bioremediation of Acidic Radioactive Waste Sites: Characterization and Genome Sequence of Rhodotorula taiwanensis MD1149.</title>
        <authorList>
            <person name="Tkavc R."/>
            <person name="Matrosova V.Y."/>
            <person name="Grichenko O.E."/>
            <person name="Gostincar C."/>
            <person name="Volpe R.P."/>
            <person name="Klimenkova P."/>
            <person name="Gaidamakova E.K."/>
            <person name="Zhou C.E."/>
            <person name="Stewart B.J."/>
            <person name="Lyman M.G."/>
            <person name="Malfatti S.A."/>
            <person name="Rubinfeld B."/>
            <person name="Courtot M."/>
            <person name="Singh J."/>
            <person name="Dalgard C.L."/>
            <person name="Hamilton T."/>
            <person name="Frey K.G."/>
            <person name="Gunde-Cimerman N."/>
            <person name="Dugan L."/>
            <person name="Daly M.J."/>
        </authorList>
    </citation>
    <scope>NUCLEOTIDE SEQUENCE [LARGE SCALE GENOMIC DNA]</scope>
    <source>
        <strain evidence="8 9">MD1149</strain>
    </source>
</reference>
<feature type="domain" description="Starch synthase catalytic" evidence="7">
    <location>
        <begin position="112"/>
        <end position="396"/>
    </location>
</feature>
<dbReference type="Pfam" id="PF08323">
    <property type="entry name" value="Glyco_transf_5"/>
    <property type="match status" value="1"/>
</dbReference>
<feature type="transmembrane region" description="Helical" evidence="6">
    <location>
        <begin position="60"/>
        <end position="79"/>
    </location>
</feature>
<keyword evidence="4" id="KW-0035">Amyloplast</keyword>
<evidence type="ECO:0000256" key="3">
    <source>
        <dbReference type="ARBA" id="ARBA00022679"/>
    </source>
</evidence>
<evidence type="ECO:0000256" key="1">
    <source>
        <dbReference type="ARBA" id="ARBA00004602"/>
    </source>
</evidence>
<keyword evidence="6" id="KW-0812">Transmembrane</keyword>
<evidence type="ECO:0000256" key="6">
    <source>
        <dbReference type="SAM" id="Phobius"/>
    </source>
</evidence>
<dbReference type="STRING" id="741276.A0A2S5BJ42"/>
<feature type="compositionally biased region" description="Basic and acidic residues" evidence="5">
    <location>
        <begin position="1"/>
        <end position="12"/>
    </location>
</feature>
<comment type="caution">
    <text evidence="8">The sequence shown here is derived from an EMBL/GenBank/DDBJ whole genome shotgun (WGS) entry which is preliminary data.</text>
</comment>
<evidence type="ECO:0000313" key="9">
    <source>
        <dbReference type="Proteomes" id="UP000237144"/>
    </source>
</evidence>
<organism evidence="8 9">
    <name type="scientific">Rhodotorula taiwanensis</name>
    <dbReference type="NCBI Taxonomy" id="741276"/>
    <lineage>
        <taxon>Eukaryota</taxon>
        <taxon>Fungi</taxon>
        <taxon>Dikarya</taxon>
        <taxon>Basidiomycota</taxon>
        <taxon>Pucciniomycotina</taxon>
        <taxon>Microbotryomycetes</taxon>
        <taxon>Sporidiobolales</taxon>
        <taxon>Sporidiobolaceae</taxon>
        <taxon>Rhodotorula</taxon>
    </lineage>
</organism>
<dbReference type="EMBL" id="PJQD01000001">
    <property type="protein sequence ID" value="POY76791.1"/>
    <property type="molecule type" value="Genomic_DNA"/>
</dbReference>
<evidence type="ECO:0000256" key="4">
    <source>
        <dbReference type="ARBA" id="ARBA00023234"/>
    </source>
</evidence>
<name>A0A2S5BJ42_9BASI</name>
<evidence type="ECO:0000259" key="7">
    <source>
        <dbReference type="Pfam" id="PF08323"/>
    </source>
</evidence>
<keyword evidence="3" id="KW-0808">Transferase</keyword>
<dbReference type="Gene3D" id="3.40.50.2000">
    <property type="entry name" value="Glycogen Phosphorylase B"/>
    <property type="match status" value="2"/>
</dbReference>